<feature type="transmembrane region" description="Helical" evidence="1">
    <location>
        <begin position="149"/>
        <end position="167"/>
    </location>
</feature>
<evidence type="ECO:0000256" key="1">
    <source>
        <dbReference type="SAM" id="Phobius"/>
    </source>
</evidence>
<keyword evidence="1" id="KW-1133">Transmembrane helix</keyword>
<proteinExistence type="predicted"/>
<keyword evidence="1" id="KW-0812">Transmembrane</keyword>
<gene>
    <name evidence="3" type="ORF">F5984_08830</name>
</gene>
<name>A0A7J5TZL6_9BACT</name>
<feature type="signal peptide" evidence="2">
    <location>
        <begin position="1"/>
        <end position="22"/>
    </location>
</feature>
<sequence length="183" mass="20616">MNPVYFLLLGCILTTMPLAGLAQRAAALPTLNARYMALDVRGLTGFARYRYQVGDEIRLRAKGDRWEGPVSAVTDSTFDILVLNEIMDRTENLTIRFRDVDRIYRRKQIPFVTQLGVILPVAGVIYAAADFVNPKTLDGRTGRFLFDKQVLIPSGAMIVAGGIFYKISRPVYRVGKRNRLRAF</sequence>
<dbReference type="RefSeq" id="WP_152123917.1">
    <property type="nucleotide sequence ID" value="NZ_WELI01000003.1"/>
</dbReference>
<protein>
    <submittedName>
        <fullName evidence="3">Uncharacterized protein</fullName>
    </submittedName>
</protein>
<organism evidence="3 4">
    <name type="scientific">Rudanella paleaurantiibacter</name>
    <dbReference type="NCBI Taxonomy" id="2614655"/>
    <lineage>
        <taxon>Bacteria</taxon>
        <taxon>Pseudomonadati</taxon>
        <taxon>Bacteroidota</taxon>
        <taxon>Cytophagia</taxon>
        <taxon>Cytophagales</taxon>
        <taxon>Cytophagaceae</taxon>
        <taxon>Rudanella</taxon>
    </lineage>
</organism>
<keyword evidence="1" id="KW-0472">Membrane</keyword>
<comment type="caution">
    <text evidence="3">The sequence shown here is derived from an EMBL/GenBank/DDBJ whole genome shotgun (WGS) entry which is preliminary data.</text>
</comment>
<dbReference type="AlphaFoldDB" id="A0A7J5TZL6"/>
<keyword evidence="4" id="KW-1185">Reference proteome</keyword>
<accession>A0A7J5TZL6</accession>
<dbReference type="Proteomes" id="UP000488299">
    <property type="component" value="Unassembled WGS sequence"/>
</dbReference>
<evidence type="ECO:0000313" key="3">
    <source>
        <dbReference type="EMBL" id="KAB7730928.1"/>
    </source>
</evidence>
<reference evidence="3 4" key="1">
    <citation type="submission" date="2019-10" db="EMBL/GenBank/DDBJ databases">
        <title>Rudanella paleaurantiibacter sp. nov., isolated from sludge.</title>
        <authorList>
            <person name="Xu S.Q."/>
        </authorList>
    </citation>
    <scope>NUCLEOTIDE SEQUENCE [LARGE SCALE GENOMIC DNA]</scope>
    <source>
        <strain evidence="3 4">HX-22-17</strain>
    </source>
</reference>
<feature type="chain" id="PRO_5029863431" evidence="2">
    <location>
        <begin position="23"/>
        <end position="183"/>
    </location>
</feature>
<evidence type="ECO:0000313" key="4">
    <source>
        <dbReference type="Proteomes" id="UP000488299"/>
    </source>
</evidence>
<dbReference type="EMBL" id="WELI01000003">
    <property type="protein sequence ID" value="KAB7730928.1"/>
    <property type="molecule type" value="Genomic_DNA"/>
</dbReference>
<keyword evidence="2" id="KW-0732">Signal</keyword>
<feature type="transmembrane region" description="Helical" evidence="1">
    <location>
        <begin position="108"/>
        <end position="129"/>
    </location>
</feature>
<evidence type="ECO:0000256" key="2">
    <source>
        <dbReference type="SAM" id="SignalP"/>
    </source>
</evidence>